<dbReference type="InterPro" id="IPR043451">
    <property type="entry name" value="Myocardin-like"/>
</dbReference>
<dbReference type="PROSITE" id="PS50800">
    <property type="entry name" value="SAP"/>
    <property type="match status" value="1"/>
</dbReference>
<dbReference type="GO" id="GO:0005634">
    <property type="term" value="C:nucleus"/>
    <property type="evidence" value="ECO:0007669"/>
    <property type="project" value="TreeGrafter"/>
</dbReference>
<dbReference type="GO" id="GO:0051145">
    <property type="term" value="P:smooth muscle cell differentiation"/>
    <property type="evidence" value="ECO:0007669"/>
    <property type="project" value="TreeGrafter"/>
</dbReference>
<dbReference type="SMART" id="SM00513">
    <property type="entry name" value="SAP"/>
    <property type="match status" value="1"/>
</dbReference>
<feature type="domain" description="SAP" evidence="2">
    <location>
        <begin position="369"/>
        <end position="403"/>
    </location>
</feature>
<dbReference type="AlphaFoldDB" id="A0A556V1Y7"/>
<feature type="region of interest" description="Disordered" evidence="1">
    <location>
        <begin position="457"/>
        <end position="485"/>
    </location>
</feature>
<keyword evidence="4" id="KW-1185">Reference proteome</keyword>
<evidence type="ECO:0000313" key="3">
    <source>
        <dbReference type="EMBL" id="TSR75281.1"/>
    </source>
</evidence>
<dbReference type="PANTHER" id="PTHR22793">
    <property type="entry name" value="MYOCARDIN-RELATED TRANSCRIPTION FACTOR-RELATED"/>
    <property type="match status" value="1"/>
</dbReference>
<dbReference type="OrthoDB" id="197676at2759"/>
<dbReference type="SUPFAM" id="SSF68906">
    <property type="entry name" value="SAP domain"/>
    <property type="match status" value="1"/>
</dbReference>
<evidence type="ECO:0000313" key="4">
    <source>
        <dbReference type="Proteomes" id="UP000319801"/>
    </source>
</evidence>
<name>A0A556V1Y7_BAGYA</name>
<dbReference type="PANTHER" id="PTHR22793:SF14">
    <property type="entry name" value="MYOCARDIN-LIKE"/>
    <property type="match status" value="1"/>
</dbReference>
<feature type="compositionally biased region" description="Polar residues" evidence="1">
    <location>
        <begin position="54"/>
        <end position="68"/>
    </location>
</feature>
<dbReference type="Pfam" id="PF02037">
    <property type="entry name" value="SAP"/>
    <property type="match status" value="1"/>
</dbReference>
<feature type="compositionally biased region" description="Low complexity" evidence="1">
    <location>
        <begin position="658"/>
        <end position="669"/>
    </location>
</feature>
<evidence type="ECO:0000259" key="2">
    <source>
        <dbReference type="PROSITE" id="PS50800"/>
    </source>
</evidence>
<proteinExistence type="predicted"/>
<dbReference type="InterPro" id="IPR003034">
    <property type="entry name" value="SAP_dom"/>
</dbReference>
<dbReference type="GO" id="GO:0045944">
    <property type="term" value="P:positive regulation of transcription by RNA polymerase II"/>
    <property type="evidence" value="ECO:0007669"/>
    <property type="project" value="TreeGrafter"/>
</dbReference>
<dbReference type="EMBL" id="VCAZ01000096">
    <property type="protein sequence ID" value="TSR75281.1"/>
    <property type="molecule type" value="Genomic_DNA"/>
</dbReference>
<organism evidence="3 4">
    <name type="scientific">Bagarius yarrelli</name>
    <name type="common">Goonch</name>
    <name type="synonym">Bagrus yarrelli</name>
    <dbReference type="NCBI Taxonomy" id="175774"/>
    <lineage>
        <taxon>Eukaryota</taxon>
        <taxon>Metazoa</taxon>
        <taxon>Chordata</taxon>
        <taxon>Craniata</taxon>
        <taxon>Vertebrata</taxon>
        <taxon>Euteleostomi</taxon>
        <taxon>Actinopterygii</taxon>
        <taxon>Neopterygii</taxon>
        <taxon>Teleostei</taxon>
        <taxon>Ostariophysi</taxon>
        <taxon>Siluriformes</taxon>
        <taxon>Sisoridae</taxon>
        <taxon>Sisorinae</taxon>
        <taxon>Bagarius</taxon>
    </lineage>
</organism>
<feature type="region of interest" description="Disordered" evidence="1">
    <location>
        <begin position="640"/>
        <end position="710"/>
    </location>
</feature>
<dbReference type="GO" id="GO:0003713">
    <property type="term" value="F:transcription coactivator activity"/>
    <property type="evidence" value="ECO:0007669"/>
    <property type="project" value="TreeGrafter"/>
</dbReference>
<dbReference type="Gene3D" id="1.10.720.30">
    <property type="entry name" value="SAP domain"/>
    <property type="match status" value="1"/>
</dbReference>
<feature type="compositionally biased region" description="Polar residues" evidence="1">
    <location>
        <begin position="457"/>
        <end position="471"/>
    </location>
</feature>
<evidence type="ECO:0000256" key="1">
    <source>
        <dbReference type="SAM" id="MobiDB-lite"/>
    </source>
</evidence>
<feature type="region of interest" description="Disordered" evidence="1">
    <location>
        <begin position="229"/>
        <end position="288"/>
    </location>
</feature>
<gene>
    <name evidence="3" type="ORF">Baya_11875</name>
</gene>
<feature type="compositionally biased region" description="Polar residues" evidence="1">
    <location>
        <begin position="640"/>
        <end position="649"/>
    </location>
</feature>
<sequence>MTLLASERSLLIRSKFRSVLQLRIQNRRQQKELSADAEGIKASCSDKVGEKEANNTGRQTVDGTSLKSPPSALTAESAQDKVCSGAQRQKKARLVENVSKKIQRRSGSLEILQKHIAPLENNVFEDDISSCLSTSPEQLGTHQTSSLSLSPGLSSDLSLSDVSPVAMPLNHSQNDVQQCGLALLPGTESITESVTMTETGSNSMAMSDRPKGVYMSSQTSLLPKTAPCLTPPSHSILGGSLSSPHPPRPRKTRDCKPKMRKLKYHQYIPPDQRGNTGGTSGNNSQKNSNTQVQAVDPAYSHLLHQQQVFLQLQILNQQQQLPVTTSENPLVAISGAGSQSCLQPAPLQTNGTTLKTNSVHKLDLLPPNLDDLTVSELRQQLRKRGLPVSGTKPALLERLRPFQMAHPQLTPVSLCQLDGTPEPSPPPNLSPSSSPSQIYIQTSSVLEEGLTGASYLTSPCSSAGSSPNVQAPSPPVPSNVLRRSEQAAEELTVELEMRERIRCRPRGKARGALTQTSGSSLHLFLQQEPGCDGRKLDTEKQEVLFTQTSQQVFSCQPCDNISQDFELPMQITASPEQAPLHTERSLEELLQEAIQRVQMDPHESIDDILEDPVSCSGDNGTTSELQSSITTLLGTFLASPSDQLQQTQPDSRDESGRSSPLCSSLLLELPPSPANTLPLVSNPAPPPPPPPLPLCPTPPPSAPSRKRRSDVPAFDAADWLESLTSGLHPITPPVEPCEPNGPRENDYVTIITLHMSKASNTQGHYHMPVSKLTSFFPHLA</sequence>
<protein>
    <submittedName>
        <fullName evidence="3">Myocardin</fullName>
    </submittedName>
</protein>
<accession>A0A556V1Y7</accession>
<dbReference type="InterPro" id="IPR036361">
    <property type="entry name" value="SAP_dom_sf"/>
</dbReference>
<reference evidence="3 4" key="1">
    <citation type="journal article" date="2019" name="Genome Biol. Evol.">
        <title>Whole-Genome Sequencing of the Giant Devil Catfish, Bagarius yarrelli.</title>
        <authorList>
            <person name="Jiang W."/>
            <person name="Lv Y."/>
            <person name="Cheng L."/>
            <person name="Yang K."/>
            <person name="Chao B."/>
            <person name="Wang X."/>
            <person name="Li Y."/>
            <person name="Pan X."/>
            <person name="You X."/>
            <person name="Zhang Y."/>
            <person name="Yang J."/>
            <person name="Li J."/>
            <person name="Zhang X."/>
            <person name="Liu S."/>
            <person name="Sun C."/>
            <person name="Yang J."/>
            <person name="Shi Q."/>
        </authorList>
    </citation>
    <scope>NUCLEOTIDE SEQUENCE [LARGE SCALE GENOMIC DNA]</scope>
    <source>
        <strain evidence="3">JWS20170419001</strain>
        <tissue evidence="3">Muscle</tissue>
    </source>
</reference>
<feature type="compositionally biased region" description="Pro residues" evidence="1">
    <location>
        <begin position="683"/>
        <end position="702"/>
    </location>
</feature>
<dbReference type="Proteomes" id="UP000319801">
    <property type="component" value="Unassembled WGS sequence"/>
</dbReference>
<comment type="caution">
    <text evidence="3">The sequence shown here is derived from an EMBL/GenBank/DDBJ whole genome shotgun (WGS) entry which is preliminary data.</text>
</comment>
<feature type="region of interest" description="Disordered" evidence="1">
    <location>
        <begin position="413"/>
        <end position="436"/>
    </location>
</feature>
<feature type="region of interest" description="Disordered" evidence="1">
    <location>
        <begin position="46"/>
        <end position="86"/>
    </location>
</feature>